<sequence length="342" mass="37725">MQPPRHDELAADLRTLRERGLTRLRDSRLGALQAAAQLCGLDASADAYRPAAIEEVLRRAVADLGGNLAAAAAYTFGLADGTRDWPIGERRRKAAQIYGVSTERFRKHHEQVVVDETAEAILRLCLPSRVSRHARVPRSPAVLPLGPVTLNYMPVEMIQGVDVIVSSENIYLEASKIFRNSLSAALRRACAEYGESGELLNDVIQAELTRWKQTHGRLGLPVAPGTVAATDPGRLREAGVRRVYHAAVAVPRPDGDGYEFSPEAMSRAVHNVFRLAEREKLRSIAFPLFGAGRGGLDPAESLRWLWSAIDRERAAASRWDLHLITHTPRDAEAIIEHFTRST</sequence>
<name>A0A9W6PNQ9_9ACTN</name>
<dbReference type="SMART" id="SM00506">
    <property type="entry name" value="A1pp"/>
    <property type="match status" value="1"/>
</dbReference>
<protein>
    <recommendedName>
        <fullName evidence="1">Macro domain-containing protein</fullName>
    </recommendedName>
</protein>
<dbReference type="InterPro" id="IPR043472">
    <property type="entry name" value="Macro_dom-like"/>
</dbReference>
<keyword evidence="3" id="KW-1185">Reference proteome</keyword>
<dbReference type="EMBL" id="BSRZ01000001">
    <property type="protein sequence ID" value="GLW61874.1"/>
    <property type="molecule type" value="Genomic_DNA"/>
</dbReference>
<dbReference type="InterPro" id="IPR002589">
    <property type="entry name" value="Macro_dom"/>
</dbReference>
<accession>A0A9W6PNQ9</accession>
<dbReference type="PROSITE" id="PS51154">
    <property type="entry name" value="MACRO"/>
    <property type="match status" value="1"/>
</dbReference>
<dbReference type="Gene3D" id="3.40.220.10">
    <property type="entry name" value="Leucine Aminopeptidase, subunit E, domain 1"/>
    <property type="match status" value="1"/>
</dbReference>
<reference evidence="2" key="1">
    <citation type="submission" date="2023-02" db="EMBL/GenBank/DDBJ databases">
        <title>Actinomadura rubrobrunea NBRC 14622.</title>
        <authorList>
            <person name="Ichikawa N."/>
            <person name="Sato H."/>
            <person name="Tonouchi N."/>
        </authorList>
    </citation>
    <scope>NUCLEOTIDE SEQUENCE</scope>
    <source>
        <strain evidence="2">NBRC 14622</strain>
    </source>
</reference>
<feature type="domain" description="Macro" evidence="1">
    <location>
        <begin position="128"/>
        <end position="342"/>
    </location>
</feature>
<evidence type="ECO:0000313" key="2">
    <source>
        <dbReference type="EMBL" id="GLW61874.1"/>
    </source>
</evidence>
<dbReference type="SUPFAM" id="SSF52949">
    <property type="entry name" value="Macro domain-like"/>
    <property type="match status" value="1"/>
</dbReference>
<dbReference type="Pfam" id="PF01661">
    <property type="entry name" value="Macro"/>
    <property type="match status" value="1"/>
</dbReference>
<dbReference type="Proteomes" id="UP001165124">
    <property type="component" value="Unassembled WGS sequence"/>
</dbReference>
<comment type="caution">
    <text evidence="2">The sequence shown here is derived from an EMBL/GenBank/DDBJ whole genome shotgun (WGS) entry which is preliminary data.</text>
</comment>
<dbReference type="AlphaFoldDB" id="A0A9W6PNQ9"/>
<organism evidence="2 3">
    <name type="scientific">Actinomadura rubrobrunea</name>
    <dbReference type="NCBI Taxonomy" id="115335"/>
    <lineage>
        <taxon>Bacteria</taxon>
        <taxon>Bacillati</taxon>
        <taxon>Actinomycetota</taxon>
        <taxon>Actinomycetes</taxon>
        <taxon>Streptosporangiales</taxon>
        <taxon>Thermomonosporaceae</taxon>
        <taxon>Actinomadura</taxon>
    </lineage>
</organism>
<proteinExistence type="predicted"/>
<gene>
    <name evidence="2" type="ORF">Arub01_01180</name>
</gene>
<evidence type="ECO:0000313" key="3">
    <source>
        <dbReference type="Proteomes" id="UP001165124"/>
    </source>
</evidence>
<evidence type="ECO:0000259" key="1">
    <source>
        <dbReference type="PROSITE" id="PS51154"/>
    </source>
</evidence>
<dbReference type="RefSeq" id="WP_067913433.1">
    <property type="nucleotide sequence ID" value="NZ_BSRZ01000001.1"/>
</dbReference>